<keyword evidence="4" id="KW-1185">Reference proteome</keyword>
<evidence type="ECO:0000313" key="3">
    <source>
        <dbReference type="EMBL" id="SHE85790.1"/>
    </source>
</evidence>
<dbReference type="GO" id="GO:0016020">
    <property type="term" value="C:membrane"/>
    <property type="evidence" value="ECO:0007669"/>
    <property type="project" value="InterPro"/>
</dbReference>
<proteinExistence type="predicted"/>
<keyword evidence="1" id="KW-0472">Membrane</keyword>
<dbReference type="RefSeq" id="WP_073154418.1">
    <property type="nucleotide sequence ID" value="NZ_FQVL01000004.1"/>
</dbReference>
<protein>
    <submittedName>
        <fullName evidence="3">Two-component signal transduction system YycFG, regulatory protein YycI</fullName>
    </submittedName>
</protein>
<keyword evidence="1" id="KW-1133">Transmembrane helix</keyword>
<evidence type="ECO:0000256" key="1">
    <source>
        <dbReference type="SAM" id="Phobius"/>
    </source>
</evidence>
<sequence>MDWNRAKTIFIISFVVLDLFLGLQVSQIMEAKSRYLESNEITENQIRDLLEANHIRLSVPFPKEIRNIPVHQATITTLTGWERDEKWAYRKRWEKGIQFKDERSLQRFLKQQLPFFDQFQPEPKLFTADRKVYIQNHNGIPIFDGRVVCEFSKGKLVAIHVLHFQLKKETAVEFIPFNNALNNLITSGKLPRNSTITQIELGYRSPYYANPQEVILVPVWRFQANQKYYYTNATNATTGNLGENAESVQ</sequence>
<dbReference type="Pfam" id="PF09648">
    <property type="entry name" value="YycI"/>
    <property type="match status" value="1"/>
</dbReference>
<dbReference type="STRING" id="112248.SAMN05444392_10411"/>
<dbReference type="Proteomes" id="UP000184476">
    <property type="component" value="Unassembled WGS sequence"/>
</dbReference>
<dbReference type="OrthoDB" id="2388036at2"/>
<accession>A0A1M4WX65</accession>
<reference evidence="3 4" key="1">
    <citation type="submission" date="2016-11" db="EMBL/GenBank/DDBJ databases">
        <authorList>
            <person name="Jaros S."/>
            <person name="Januszkiewicz K."/>
            <person name="Wedrychowicz H."/>
        </authorList>
    </citation>
    <scope>NUCLEOTIDE SEQUENCE [LARGE SCALE GENOMIC DNA]</scope>
    <source>
        <strain evidence="3 4">DSM 44666</strain>
    </source>
</reference>
<evidence type="ECO:0000259" key="2">
    <source>
        <dbReference type="Pfam" id="PF09648"/>
    </source>
</evidence>
<dbReference type="InterPro" id="IPR018604">
    <property type="entry name" value="YycI-like"/>
</dbReference>
<keyword evidence="1" id="KW-0812">Transmembrane</keyword>
<dbReference type="Gene3D" id="2.40.128.690">
    <property type="entry name" value="YycH protein, domain 3-like"/>
    <property type="match status" value="1"/>
</dbReference>
<gene>
    <name evidence="3" type="ORF">SAMN05444392_10411</name>
</gene>
<evidence type="ECO:0000313" key="4">
    <source>
        <dbReference type="Proteomes" id="UP000184476"/>
    </source>
</evidence>
<name>A0A1M4WX65_9BACL</name>
<organism evidence="3 4">
    <name type="scientific">Seinonella peptonophila</name>
    <dbReference type="NCBI Taxonomy" id="112248"/>
    <lineage>
        <taxon>Bacteria</taxon>
        <taxon>Bacillati</taxon>
        <taxon>Bacillota</taxon>
        <taxon>Bacilli</taxon>
        <taxon>Bacillales</taxon>
        <taxon>Thermoactinomycetaceae</taxon>
        <taxon>Seinonella</taxon>
    </lineage>
</organism>
<feature type="domain" description="Regulatory protein YycH-like" evidence="2">
    <location>
        <begin position="46"/>
        <end position="233"/>
    </location>
</feature>
<dbReference type="EMBL" id="FQVL01000004">
    <property type="protein sequence ID" value="SHE85790.1"/>
    <property type="molecule type" value="Genomic_DNA"/>
</dbReference>
<feature type="transmembrane region" description="Helical" evidence="1">
    <location>
        <begin position="6"/>
        <end position="25"/>
    </location>
</feature>
<dbReference type="AlphaFoldDB" id="A0A1M4WX65"/>